<keyword evidence="3" id="KW-1185">Reference proteome</keyword>
<dbReference type="Proteomes" id="UP000294835">
    <property type="component" value="Unassembled WGS sequence"/>
</dbReference>
<feature type="region of interest" description="Disordered" evidence="1">
    <location>
        <begin position="333"/>
        <end position="365"/>
    </location>
</feature>
<dbReference type="PANTHER" id="PTHR48228:SF5">
    <property type="entry name" value="ALPHA-METHYLACYL-COA RACEMASE"/>
    <property type="match status" value="1"/>
</dbReference>
<dbReference type="RefSeq" id="WP_132461091.1">
    <property type="nucleotide sequence ID" value="NZ_SLXP01000002.1"/>
</dbReference>
<accession>A0A4R2Q3D7</accession>
<dbReference type="InterPro" id="IPR023606">
    <property type="entry name" value="CoA-Trfase_III_dom_1_sf"/>
</dbReference>
<comment type="caution">
    <text evidence="2">The sequence shown here is derived from an EMBL/GenBank/DDBJ whole genome shotgun (WGS) entry which is preliminary data.</text>
</comment>
<organism evidence="2 3">
    <name type="scientific">Rhodovulum marinum</name>
    <dbReference type="NCBI Taxonomy" id="320662"/>
    <lineage>
        <taxon>Bacteria</taxon>
        <taxon>Pseudomonadati</taxon>
        <taxon>Pseudomonadota</taxon>
        <taxon>Alphaproteobacteria</taxon>
        <taxon>Rhodobacterales</taxon>
        <taxon>Paracoccaceae</taxon>
        <taxon>Rhodovulum</taxon>
    </lineage>
</organism>
<dbReference type="InterPro" id="IPR050509">
    <property type="entry name" value="CoA-transferase_III"/>
</dbReference>
<dbReference type="InterPro" id="IPR003673">
    <property type="entry name" value="CoA-Trfase_fam_III"/>
</dbReference>
<dbReference type="Gene3D" id="3.30.1540.10">
    <property type="entry name" value="formyl-coa transferase, domain 3"/>
    <property type="match status" value="1"/>
</dbReference>
<gene>
    <name evidence="2" type="ORF">EV662_102450</name>
</gene>
<sequence length="365" mass="38099">MTGALAGLRVVEFVGLGPAPFAAMMLADHGAEVLRIHPPVRRSDIATMDSPADVLARGREGVALDLKSEAGRAMALDLVAEADGLIEGFRPGVMERLGLGPEICLSRNPRLVYGRMTGWGQDGPLAQRAGHDINYIGLTGVLSAIGPADRPAVPLNLVGDFGGGGMLLAFGMLAGLIAAGRTGAGQVVDAAMTDGAALLSAMIHGFRAGGAWKGGRAANLLDGGAFHYGVYACADGAFVAVGALEPQFLRALLTGLDLDPADFHPVDDRARWPEWRDRLAAAFRSRTRAEWLARFEGVDACLSPVLDWDAALADPHNAARATFVEVAGVTQPAPAPRFSATPAPPPTPPRDARGDAGAVLARWRR</sequence>
<dbReference type="Pfam" id="PF02515">
    <property type="entry name" value="CoA_transf_3"/>
    <property type="match status" value="1"/>
</dbReference>
<protein>
    <submittedName>
        <fullName evidence="2">Alpha-methylacyl-CoA racemase</fullName>
    </submittedName>
</protein>
<name>A0A4R2Q3D7_9RHOB</name>
<dbReference type="InterPro" id="IPR044855">
    <property type="entry name" value="CoA-Trfase_III_dom3_sf"/>
</dbReference>
<dbReference type="Gene3D" id="3.40.50.10540">
    <property type="entry name" value="Crotonobetainyl-coa:carnitine coa-transferase, domain 1"/>
    <property type="match status" value="1"/>
</dbReference>
<dbReference type="OrthoDB" id="7208981at2"/>
<evidence type="ECO:0000313" key="3">
    <source>
        <dbReference type="Proteomes" id="UP000294835"/>
    </source>
</evidence>
<proteinExistence type="predicted"/>
<evidence type="ECO:0000256" key="1">
    <source>
        <dbReference type="SAM" id="MobiDB-lite"/>
    </source>
</evidence>
<evidence type="ECO:0000313" key="2">
    <source>
        <dbReference type="EMBL" id="TCP43253.1"/>
    </source>
</evidence>
<reference evidence="2 3" key="1">
    <citation type="submission" date="2019-03" db="EMBL/GenBank/DDBJ databases">
        <title>Genomic Encyclopedia of Type Strains, Phase IV (KMG-IV): sequencing the most valuable type-strain genomes for metagenomic binning, comparative biology and taxonomic classification.</title>
        <authorList>
            <person name="Goeker M."/>
        </authorList>
    </citation>
    <scope>NUCLEOTIDE SEQUENCE [LARGE SCALE GENOMIC DNA]</scope>
    <source>
        <strain evidence="2 3">DSM 18063</strain>
    </source>
</reference>
<dbReference type="SUPFAM" id="SSF89796">
    <property type="entry name" value="CoA-transferase family III (CaiB/BaiF)"/>
    <property type="match status" value="1"/>
</dbReference>
<dbReference type="EMBL" id="SLXP01000002">
    <property type="protein sequence ID" value="TCP43253.1"/>
    <property type="molecule type" value="Genomic_DNA"/>
</dbReference>
<dbReference type="AlphaFoldDB" id="A0A4R2Q3D7"/>
<dbReference type="GO" id="GO:0003824">
    <property type="term" value="F:catalytic activity"/>
    <property type="evidence" value="ECO:0007669"/>
    <property type="project" value="InterPro"/>
</dbReference>
<dbReference type="PANTHER" id="PTHR48228">
    <property type="entry name" value="SUCCINYL-COA--D-CITRAMALATE COA-TRANSFERASE"/>
    <property type="match status" value="1"/>
</dbReference>